<comment type="cofactor">
    <cofactor evidence="1">
        <name>Mn(2+)</name>
        <dbReference type="ChEBI" id="CHEBI:29035"/>
    </cofactor>
</comment>
<keyword evidence="9" id="KW-0067">ATP-binding</keyword>
<dbReference type="GO" id="GO:0005737">
    <property type="term" value="C:cytoplasm"/>
    <property type="evidence" value="ECO:0007669"/>
    <property type="project" value="TreeGrafter"/>
</dbReference>
<feature type="domain" description="Dicer dsRNA-binding fold" evidence="19">
    <location>
        <begin position="531"/>
        <end position="625"/>
    </location>
</feature>
<evidence type="ECO:0000256" key="13">
    <source>
        <dbReference type="ARBA" id="ARBA00023211"/>
    </source>
</evidence>
<comment type="cofactor">
    <cofactor evidence="2">
        <name>Mg(2+)</name>
        <dbReference type="ChEBI" id="CHEBI:18420"/>
    </cofactor>
</comment>
<gene>
    <name evidence="20" type="ORF">T440DRAFT_523571</name>
</gene>
<dbReference type="Gene3D" id="3.30.160.380">
    <property type="entry name" value="Dicer dimerisation domain"/>
    <property type="match status" value="1"/>
</dbReference>
<dbReference type="CDD" id="cd00593">
    <property type="entry name" value="RIBOc"/>
    <property type="match status" value="2"/>
</dbReference>
<dbReference type="Pfam" id="PF00636">
    <property type="entry name" value="Ribonuclease_3"/>
    <property type="match status" value="2"/>
</dbReference>
<evidence type="ECO:0000256" key="11">
    <source>
        <dbReference type="ARBA" id="ARBA00022884"/>
    </source>
</evidence>
<keyword evidence="8 20" id="KW-0347">Helicase</keyword>
<evidence type="ECO:0000256" key="2">
    <source>
        <dbReference type="ARBA" id="ARBA00001946"/>
    </source>
</evidence>
<dbReference type="InterPro" id="IPR014001">
    <property type="entry name" value="Helicase_ATP-bd"/>
</dbReference>
<dbReference type="FunFam" id="1.10.1520.10:FF:000032">
    <property type="entry name" value="Dicer-like protein 2"/>
    <property type="match status" value="1"/>
</dbReference>
<sequence length="1347" mass="151760">MDTGSGKTAIAVLRISEELKNCPAEKASPFVWFLAPTVALCTQQSDCLRSYLPAVRMLLLTGADNVDRWSEQRIWDAVLEEVRIVVSTHAVLADALSHGFVKMSRLALVVFDEAHSCIRGHPANVIMKNFYHPAKARFDAVPHILGLSASPILRSKLTEIGKIEANLDAVCITPRLHRQDLLKFVNHPRFQRLEFLPCEVARPFNPSNRLHMLREISQRLPPKDTTSGQPSALEISNVRHWKRACREGATELYDQIRKFYLKATHVYEELGPWAADFFIFRTIEMIRDKAELATASTFYARQEDDTISQLRRIFDRDDFTNPPEAFSLRSQLSSKVERLIAFLECQDAQECSGLIFVQQKATVSVLCTILSAHPRTMPRFRCATFVGLSSGAHGKLAISELFDQRAQEDTMAEFRSGRRNIVIATDALEEGIDVAACNLVVCFNPPTSLKSYIQRRGRARMNASQYVIMIPRDSVKSKIDAWPALERELIKVCQDEDRTRAQAASLENYEELVDFGLQVETTGAYLTAEKAVAHLHHFCDILPRQRYTEVRPEFPFVEDDSGFVTCTVTLPNCVQPSLRSVRGGRAWHTERAAMQDAAFQSYVNLFRAGLLNDHLLPLTRDWREADVQSQQTCTRTGKDAQLHPFARMARAWAMPVLHRTTVLVRCSRTNEQLSMSLTTPEQLSNIPGTLLYWDANTTFEVSLVDSVQMRSISTNTVEHLRAITKLLDRSTHSDQSFNHKSDFVFLFGPGIDDDQIPGWLKANEGRIDMMNVVRDKGRRIDGLVRCAKFNGTPLVFSGLASGTEDQDDPRITCTRLFKRRNFETPNTLTDQLRATPIPGLKQTSATVQLSASECTVDLLDYTYARFNLFIPSLLRHIEAFTVARHLRETILQDVPLRNTAHIVTAITAPSAGRATDYQRFEFLGDAILKFQTSVQLFADHSNWPEGYLSQRRDSLVSNARLARAAVDKDLGCFILTYPLQRKWSPPYISDADQEQEERVLGTKVLADVVESLVGAAYIDSGLETARSCINVFIPEICALAPQISSLQFEHEMNTEDAAAGALIGHQFRNWTLLLEALTHPSCGIDANTESYQRLEFLGDAILDVLISTYLSRCEPELSQGQMTRIKAALANSNLLGFICLRFSMDRNKVGIKETSRHHFTEERGSERVPLWKFMRHHSSGVVQAHRHTGEVHNQYGAEIDRCLREGTVYPWRLLARLDLPKFYSDIVESIFGAIFVDSRGDLSNCERFFERIGLATYASRMIEGVLNVVHPRDELQRLAGSSELEIDVAAEDSDGVNRRSFRCTVKVDGNLVSEVQDCISKEQAHVAGAEAAVSFLSLQNQLELVHL</sequence>
<dbReference type="PANTHER" id="PTHR14950">
    <property type="entry name" value="DICER-RELATED"/>
    <property type="match status" value="1"/>
</dbReference>
<evidence type="ECO:0000256" key="10">
    <source>
        <dbReference type="ARBA" id="ARBA00022842"/>
    </source>
</evidence>
<evidence type="ECO:0000259" key="19">
    <source>
        <dbReference type="PROSITE" id="PS51327"/>
    </source>
</evidence>
<dbReference type="InterPro" id="IPR011545">
    <property type="entry name" value="DEAD/DEAH_box_helicase_dom"/>
</dbReference>
<keyword evidence="12" id="KW-0051">Antiviral defense</keyword>
<evidence type="ECO:0000259" key="17">
    <source>
        <dbReference type="PROSITE" id="PS51192"/>
    </source>
</evidence>
<evidence type="ECO:0000313" key="21">
    <source>
        <dbReference type="Proteomes" id="UP000799423"/>
    </source>
</evidence>
<dbReference type="Pfam" id="PF00270">
    <property type="entry name" value="DEAD"/>
    <property type="match status" value="1"/>
</dbReference>
<evidence type="ECO:0000256" key="1">
    <source>
        <dbReference type="ARBA" id="ARBA00001936"/>
    </source>
</evidence>
<keyword evidence="11 15" id="KW-0694">RNA-binding</keyword>
<feature type="domain" description="RNase III" evidence="16">
    <location>
        <begin position="1063"/>
        <end position="1239"/>
    </location>
</feature>
<dbReference type="Gene3D" id="1.10.1520.10">
    <property type="entry name" value="Ribonuclease III domain"/>
    <property type="match status" value="2"/>
</dbReference>
<dbReference type="EMBL" id="MU006387">
    <property type="protein sequence ID" value="KAF2844343.1"/>
    <property type="molecule type" value="Genomic_DNA"/>
</dbReference>
<dbReference type="OrthoDB" id="416741at2759"/>
<keyword evidence="10" id="KW-0460">Magnesium</keyword>
<proteinExistence type="inferred from homology"/>
<feature type="domain" description="Helicase ATP-binding" evidence="17">
    <location>
        <begin position="1"/>
        <end position="169"/>
    </location>
</feature>
<keyword evidence="5" id="KW-0677">Repeat</keyword>
<name>A0A6A7AMR9_9PLEO</name>
<protein>
    <submittedName>
        <fullName evidence="20">ATP-dependent helicase dcl2</fullName>
    </submittedName>
</protein>
<dbReference type="InterPro" id="IPR036389">
    <property type="entry name" value="RNase_III_sf"/>
</dbReference>
<evidence type="ECO:0000256" key="15">
    <source>
        <dbReference type="PROSITE-ProRule" id="PRU00657"/>
    </source>
</evidence>
<dbReference type="GO" id="GO:0004386">
    <property type="term" value="F:helicase activity"/>
    <property type="evidence" value="ECO:0007669"/>
    <property type="project" value="UniProtKB-KW"/>
</dbReference>
<dbReference type="GO" id="GO:0005524">
    <property type="term" value="F:ATP binding"/>
    <property type="evidence" value="ECO:0007669"/>
    <property type="project" value="UniProtKB-KW"/>
</dbReference>
<keyword evidence="13" id="KW-0464">Manganese</keyword>
<dbReference type="InterPro" id="IPR027417">
    <property type="entry name" value="P-loop_NTPase"/>
</dbReference>
<dbReference type="FunFam" id="3.40.50.300:FF:001669">
    <property type="entry name" value="Dicer-like protein 1"/>
    <property type="match status" value="1"/>
</dbReference>
<keyword evidence="4" id="KW-0479">Metal-binding</keyword>
<comment type="similarity">
    <text evidence="15">Belongs to the helicase family. Dicer subfamily.</text>
</comment>
<organism evidence="20 21">
    <name type="scientific">Plenodomus tracheiphilus IPT5</name>
    <dbReference type="NCBI Taxonomy" id="1408161"/>
    <lineage>
        <taxon>Eukaryota</taxon>
        <taxon>Fungi</taxon>
        <taxon>Dikarya</taxon>
        <taxon>Ascomycota</taxon>
        <taxon>Pezizomycotina</taxon>
        <taxon>Dothideomycetes</taxon>
        <taxon>Pleosporomycetidae</taxon>
        <taxon>Pleosporales</taxon>
        <taxon>Pleosporineae</taxon>
        <taxon>Leptosphaeriaceae</taxon>
        <taxon>Plenodomus</taxon>
    </lineage>
</organism>
<dbReference type="GO" id="GO:0051607">
    <property type="term" value="P:defense response to virus"/>
    <property type="evidence" value="ECO:0007669"/>
    <property type="project" value="UniProtKB-KW"/>
</dbReference>
<evidence type="ECO:0000256" key="9">
    <source>
        <dbReference type="ARBA" id="ARBA00022840"/>
    </source>
</evidence>
<evidence type="ECO:0000259" key="16">
    <source>
        <dbReference type="PROSITE" id="PS50142"/>
    </source>
</evidence>
<dbReference type="InterPro" id="IPR000999">
    <property type="entry name" value="RNase_III_dom"/>
</dbReference>
<feature type="domain" description="RNase III" evidence="16">
    <location>
        <begin position="883"/>
        <end position="1021"/>
    </location>
</feature>
<dbReference type="InterPro" id="IPR001650">
    <property type="entry name" value="Helicase_C-like"/>
</dbReference>
<keyword evidence="21" id="KW-1185">Reference proteome</keyword>
<evidence type="ECO:0000256" key="6">
    <source>
        <dbReference type="ARBA" id="ARBA00022741"/>
    </source>
</evidence>
<evidence type="ECO:0000256" key="7">
    <source>
        <dbReference type="ARBA" id="ARBA00022801"/>
    </source>
</evidence>
<dbReference type="SUPFAM" id="SSF69065">
    <property type="entry name" value="RNase III domain-like"/>
    <property type="match status" value="2"/>
</dbReference>
<dbReference type="GO" id="GO:0050688">
    <property type="term" value="P:regulation of defense response to virus"/>
    <property type="evidence" value="ECO:0007669"/>
    <property type="project" value="UniProtKB-KW"/>
</dbReference>
<feature type="domain" description="Helicase C-terminal" evidence="18">
    <location>
        <begin position="335"/>
        <end position="512"/>
    </location>
</feature>
<dbReference type="Proteomes" id="UP000799423">
    <property type="component" value="Unassembled WGS sequence"/>
</dbReference>
<evidence type="ECO:0000256" key="14">
    <source>
        <dbReference type="ARBA" id="ARBA00025403"/>
    </source>
</evidence>
<dbReference type="PROSITE" id="PS50142">
    <property type="entry name" value="RNASE_3_2"/>
    <property type="match status" value="2"/>
</dbReference>
<dbReference type="SMART" id="SM00490">
    <property type="entry name" value="HELICc"/>
    <property type="match status" value="1"/>
</dbReference>
<keyword evidence="7" id="KW-0378">Hydrolase</keyword>
<reference evidence="20" key="1">
    <citation type="submission" date="2020-01" db="EMBL/GenBank/DDBJ databases">
        <authorList>
            <consortium name="DOE Joint Genome Institute"/>
            <person name="Haridas S."/>
            <person name="Albert R."/>
            <person name="Binder M."/>
            <person name="Bloem J."/>
            <person name="Labutti K."/>
            <person name="Salamov A."/>
            <person name="Andreopoulos B."/>
            <person name="Baker S.E."/>
            <person name="Barry K."/>
            <person name="Bills G."/>
            <person name="Bluhm B.H."/>
            <person name="Cannon C."/>
            <person name="Castanera R."/>
            <person name="Culley D.E."/>
            <person name="Daum C."/>
            <person name="Ezra D."/>
            <person name="Gonzalez J.B."/>
            <person name="Henrissat B."/>
            <person name="Kuo A."/>
            <person name="Liang C."/>
            <person name="Lipzen A."/>
            <person name="Lutzoni F."/>
            <person name="Magnuson J."/>
            <person name="Mondo S."/>
            <person name="Nolan M."/>
            <person name="Ohm R."/>
            <person name="Pangilinan J."/>
            <person name="Park H.-J."/>
            <person name="Ramirez L."/>
            <person name="Alfaro M."/>
            <person name="Sun H."/>
            <person name="Tritt A."/>
            <person name="Yoshinaga Y."/>
            <person name="Zwiers L.-H."/>
            <person name="Turgeon B.G."/>
            <person name="Goodwin S.B."/>
            <person name="Spatafora J.W."/>
            <person name="Crous P.W."/>
            <person name="Grigoriev I.V."/>
        </authorList>
    </citation>
    <scope>NUCLEOTIDE SEQUENCE</scope>
    <source>
        <strain evidence="20">IPT5</strain>
    </source>
</reference>
<evidence type="ECO:0000256" key="5">
    <source>
        <dbReference type="ARBA" id="ARBA00022737"/>
    </source>
</evidence>
<accession>A0A6A7AMR9</accession>
<dbReference type="GO" id="GO:0005634">
    <property type="term" value="C:nucleus"/>
    <property type="evidence" value="ECO:0007669"/>
    <property type="project" value="TreeGrafter"/>
</dbReference>
<evidence type="ECO:0000256" key="8">
    <source>
        <dbReference type="ARBA" id="ARBA00022806"/>
    </source>
</evidence>
<dbReference type="InterPro" id="IPR005034">
    <property type="entry name" value="Dicer_dimerisation"/>
</dbReference>
<dbReference type="PANTHER" id="PTHR14950:SF37">
    <property type="entry name" value="ENDORIBONUCLEASE DICER"/>
    <property type="match status" value="1"/>
</dbReference>
<dbReference type="SUPFAM" id="SSF52540">
    <property type="entry name" value="P-loop containing nucleoside triphosphate hydrolases"/>
    <property type="match status" value="1"/>
</dbReference>
<comment type="function">
    <text evidence="14">Dicer-like endonuclease involved in cleaving double-stranded RNA in the RNA interference (RNAi) pathway. Produces 21 to 25 bp dsRNAs (siRNAs) which target the selective destruction of homologous RNAs leading to sequence-specific suppression of gene expression, called post-transcriptional gene silencing (PTGS). Part of a broad host defense response against viral infection and transposons.</text>
</comment>
<evidence type="ECO:0000256" key="3">
    <source>
        <dbReference type="ARBA" id="ARBA00022721"/>
    </source>
</evidence>
<dbReference type="GO" id="GO:0046872">
    <property type="term" value="F:metal ion binding"/>
    <property type="evidence" value="ECO:0007669"/>
    <property type="project" value="UniProtKB-KW"/>
</dbReference>
<dbReference type="GO" id="GO:0003723">
    <property type="term" value="F:RNA binding"/>
    <property type="evidence" value="ECO:0007669"/>
    <property type="project" value="UniProtKB-UniRule"/>
</dbReference>
<dbReference type="Pfam" id="PF00271">
    <property type="entry name" value="Helicase_C"/>
    <property type="match status" value="1"/>
</dbReference>
<evidence type="ECO:0000259" key="18">
    <source>
        <dbReference type="PROSITE" id="PS51194"/>
    </source>
</evidence>
<dbReference type="Gene3D" id="3.40.50.300">
    <property type="entry name" value="P-loop containing nucleotide triphosphate hydrolases"/>
    <property type="match status" value="2"/>
</dbReference>
<dbReference type="Pfam" id="PF03368">
    <property type="entry name" value="Dicer_dimer"/>
    <property type="match status" value="1"/>
</dbReference>
<keyword evidence="3" id="KW-0930">Antiviral protein</keyword>
<dbReference type="PROSITE" id="PS00517">
    <property type="entry name" value="RNASE_3_1"/>
    <property type="match status" value="2"/>
</dbReference>
<keyword evidence="6" id="KW-0547">Nucleotide-binding</keyword>
<evidence type="ECO:0000256" key="12">
    <source>
        <dbReference type="ARBA" id="ARBA00023118"/>
    </source>
</evidence>
<dbReference type="InterPro" id="IPR038248">
    <property type="entry name" value="Dicer_dimer_sf"/>
</dbReference>
<dbReference type="PROSITE" id="PS51192">
    <property type="entry name" value="HELICASE_ATP_BIND_1"/>
    <property type="match status" value="1"/>
</dbReference>
<evidence type="ECO:0000256" key="4">
    <source>
        <dbReference type="ARBA" id="ARBA00022723"/>
    </source>
</evidence>
<dbReference type="PROSITE" id="PS51327">
    <property type="entry name" value="DICER_DSRBF"/>
    <property type="match status" value="1"/>
</dbReference>
<dbReference type="GO" id="GO:0004525">
    <property type="term" value="F:ribonuclease III activity"/>
    <property type="evidence" value="ECO:0007669"/>
    <property type="project" value="InterPro"/>
</dbReference>
<dbReference type="SMART" id="SM00535">
    <property type="entry name" value="RIBOc"/>
    <property type="match status" value="2"/>
</dbReference>
<dbReference type="GO" id="GO:0030422">
    <property type="term" value="P:siRNA processing"/>
    <property type="evidence" value="ECO:0007669"/>
    <property type="project" value="TreeGrafter"/>
</dbReference>
<evidence type="ECO:0000313" key="20">
    <source>
        <dbReference type="EMBL" id="KAF2844343.1"/>
    </source>
</evidence>
<dbReference type="PROSITE" id="PS51194">
    <property type="entry name" value="HELICASE_CTER"/>
    <property type="match status" value="1"/>
</dbReference>